<dbReference type="GeneID" id="3924430"/>
<dbReference type="eggNOG" id="arCOG06854">
    <property type="taxonomic scope" value="Archaea"/>
</dbReference>
<keyword evidence="2" id="KW-0472">Membrane</keyword>
<dbReference type="Proteomes" id="UP000001941">
    <property type="component" value="Chromosome"/>
</dbReference>
<evidence type="ECO:0000313" key="3">
    <source>
        <dbReference type="EMBL" id="ABD40362.1"/>
    </source>
</evidence>
<dbReference type="InParanoid" id="Q2FLN7"/>
<dbReference type="HOGENOM" id="CLU_037924_0_0_2"/>
<evidence type="ECO:0000256" key="1">
    <source>
        <dbReference type="SAM" id="MobiDB-lite"/>
    </source>
</evidence>
<name>Q2FLN7_METHJ</name>
<feature type="compositionally biased region" description="Polar residues" evidence="1">
    <location>
        <begin position="141"/>
        <end position="166"/>
    </location>
</feature>
<keyword evidence="2" id="KW-1133">Transmembrane helix</keyword>
<dbReference type="AlphaFoldDB" id="Q2FLN7"/>
<dbReference type="KEGG" id="mhu:Mhun_0604"/>
<protein>
    <recommendedName>
        <fullName evidence="5">DUF4129 domain-containing protein</fullName>
    </recommendedName>
</protein>
<sequence length="537" mass="59525">MNAKIFLWILAGCILISGFHAVADDISMSSAQSEYYYQVGTDAQVPFTIESSFPNTLIGTLQYSLTRHQNDGGFSISQTSTQSQSFPVAPGRSNHGLTLTSETETDYDLSLLLLYEDKGKDYAVVLPPLSVHFVSDPKKYNPQQKTVRSSTSEATKTPSSSSQMDPFTQMEQEMQQIRQQHQQLMQSFMSQSMTGSSRSSSAAQNPSQALQNNQMSSSSSALQQQMIEESQQNEENRRKLADSLEKDPLIRQQASDLRKAGYNQTSGRIVPTGPDKGEVAVSFENDNGEKISVTGKAEDGKVSSLTAEKSGEIPVPPTLSSNSTWNDLKDQLHNSSMVPLSGSVTRTPEETTIRQQYTSPDGRNATLSARIVNETVEEVTLQQDDAFPLFWFIGILLVILLIVLCAGVAWWYLSTRPEPKPCEECVIPSKDYHEIVNEMLSDAERAYHAGEKKEGYGMLGQAIRTYISHTYGKGDALTSEEIISGSPGLILPEKEKIIEILTWSSLVEYAKEEPLDEQFFGFLSQAHDLVRFQKSED</sequence>
<keyword evidence="4" id="KW-1185">Reference proteome</keyword>
<dbReference type="RefSeq" id="WP_011447647.1">
    <property type="nucleotide sequence ID" value="NC_007796.1"/>
</dbReference>
<evidence type="ECO:0008006" key="5">
    <source>
        <dbReference type="Google" id="ProtNLM"/>
    </source>
</evidence>
<organism evidence="3 4">
    <name type="scientific">Methanospirillum hungatei JF-1 (strain ATCC 27890 / DSM 864 / NBRC 100397 / JF-1)</name>
    <dbReference type="NCBI Taxonomy" id="323259"/>
    <lineage>
        <taxon>Archaea</taxon>
        <taxon>Methanobacteriati</taxon>
        <taxon>Methanobacteriota</taxon>
        <taxon>Stenosarchaea group</taxon>
        <taxon>Methanomicrobia</taxon>
        <taxon>Methanomicrobiales</taxon>
        <taxon>Methanospirillaceae</taxon>
        <taxon>Methanospirillum</taxon>
    </lineage>
</organism>
<evidence type="ECO:0000313" key="4">
    <source>
        <dbReference type="Proteomes" id="UP000001941"/>
    </source>
</evidence>
<gene>
    <name evidence="3" type="ordered locus">Mhun_0604</name>
</gene>
<feature type="compositionally biased region" description="Low complexity" evidence="1">
    <location>
        <begin position="75"/>
        <end position="85"/>
    </location>
</feature>
<dbReference type="EnsemblBacteria" id="ABD40362">
    <property type="protein sequence ID" value="ABD40362"/>
    <property type="gene ID" value="Mhun_0604"/>
</dbReference>
<feature type="transmembrane region" description="Helical" evidence="2">
    <location>
        <begin position="389"/>
        <end position="413"/>
    </location>
</feature>
<reference evidence="4" key="1">
    <citation type="journal article" date="2016" name="Stand. Genomic Sci.">
        <title>Complete genome sequence of Methanospirillum hungatei type strain JF1.</title>
        <authorList>
            <person name="Gunsalus R.P."/>
            <person name="Cook L.E."/>
            <person name="Crable B."/>
            <person name="Rohlin L."/>
            <person name="McDonald E."/>
            <person name="Mouttaki H."/>
            <person name="Sieber J.R."/>
            <person name="Poweleit N."/>
            <person name="Zhou H."/>
            <person name="Lapidus A.L."/>
            <person name="Daligault H.E."/>
            <person name="Land M."/>
            <person name="Gilna P."/>
            <person name="Ivanova N."/>
            <person name="Kyrpides N."/>
            <person name="Culley D.E."/>
            <person name="McInerney M.J."/>
        </authorList>
    </citation>
    <scope>NUCLEOTIDE SEQUENCE [LARGE SCALE GENOMIC DNA]</scope>
    <source>
        <strain evidence="4">ATCC 27890 / DSM 864 / NBRC 100397 / JF-1</strain>
    </source>
</reference>
<feature type="compositionally biased region" description="Low complexity" evidence="1">
    <location>
        <begin position="169"/>
        <end position="226"/>
    </location>
</feature>
<dbReference type="OrthoDB" id="117886at2157"/>
<evidence type="ECO:0000256" key="2">
    <source>
        <dbReference type="SAM" id="Phobius"/>
    </source>
</evidence>
<feature type="region of interest" description="Disordered" evidence="1">
    <location>
        <begin position="134"/>
        <end position="275"/>
    </location>
</feature>
<feature type="region of interest" description="Disordered" evidence="1">
    <location>
        <begin position="74"/>
        <end position="94"/>
    </location>
</feature>
<accession>Q2FLN7</accession>
<dbReference type="EMBL" id="CP000254">
    <property type="protein sequence ID" value="ABD40362.1"/>
    <property type="molecule type" value="Genomic_DNA"/>
</dbReference>
<proteinExistence type="predicted"/>
<feature type="compositionally biased region" description="Basic and acidic residues" evidence="1">
    <location>
        <begin position="234"/>
        <end position="249"/>
    </location>
</feature>
<dbReference type="STRING" id="323259.Mhun_0604"/>
<keyword evidence="2" id="KW-0812">Transmembrane</keyword>